<dbReference type="OrthoDB" id="5413827at2759"/>
<sequence length="241" mass="28095">MATVNEVVAWFQKVLQTVRAVSSDRPPLMSNTIMSKKEHESWFLKLPGEIRNKIYGHLLADCEVGVKMSEFFLGTRWEDILIFLCPDTHKTSLQINHQIRVEVFSYMLDHCPFEIDWWSLHSYHLFYSDSRIDQIRNMTIHMPDVRIKNMRIDTHCGLVIETEDFKPIVDALFRLCKAGRLQRVVIKGSPRAEGRLHLWRNRVVSAIDNCLTPSTIAERLRVELSPCVVGRDIQFEAGENW</sequence>
<accession>A0A9P4TDX5</accession>
<reference evidence="1" key="1">
    <citation type="submission" date="2019-04" db="EMBL/GenBank/DDBJ databases">
        <title>Sequencing of skin fungus with MAO and IRED activity.</title>
        <authorList>
            <person name="Marsaioli A.J."/>
            <person name="Bonatto J.M.C."/>
            <person name="Reis Junior O."/>
        </authorList>
    </citation>
    <scope>NUCLEOTIDE SEQUENCE</scope>
    <source>
        <strain evidence="1">30M1</strain>
    </source>
</reference>
<protein>
    <submittedName>
        <fullName evidence="1">Uncharacterized protein</fullName>
    </submittedName>
</protein>
<name>A0A9P4TDX5_CURKU</name>
<gene>
    <name evidence="1" type="ORF">E8E13_003851</name>
</gene>
<dbReference type="AlphaFoldDB" id="A0A9P4TDX5"/>
<evidence type="ECO:0000313" key="1">
    <source>
        <dbReference type="EMBL" id="KAF3001833.1"/>
    </source>
</evidence>
<evidence type="ECO:0000313" key="2">
    <source>
        <dbReference type="Proteomes" id="UP000801428"/>
    </source>
</evidence>
<comment type="caution">
    <text evidence="1">The sequence shown here is derived from an EMBL/GenBank/DDBJ whole genome shotgun (WGS) entry which is preliminary data.</text>
</comment>
<dbReference type="Proteomes" id="UP000801428">
    <property type="component" value="Unassembled WGS sequence"/>
</dbReference>
<organism evidence="1 2">
    <name type="scientific">Curvularia kusanoi</name>
    <name type="common">Cochliobolus kusanoi</name>
    <dbReference type="NCBI Taxonomy" id="90978"/>
    <lineage>
        <taxon>Eukaryota</taxon>
        <taxon>Fungi</taxon>
        <taxon>Dikarya</taxon>
        <taxon>Ascomycota</taxon>
        <taxon>Pezizomycotina</taxon>
        <taxon>Dothideomycetes</taxon>
        <taxon>Pleosporomycetidae</taxon>
        <taxon>Pleosporales</taxon>
        <taxon>Pleosporineae</taxon>
        <taxon>Pleosporaceae</taxon>
        <taxon>Curvularia</taxon>
    </lineage>
</organism>
<proteinExistence type="predicted"/>
<keyword evidence="2" id="KW-1185">Reference proteome</keyword>
<dbReference type="EMBL" id="SWKU01000012">
    <property type="protein sequence ID" value="KAF3001833.1"/>
    <property type="molecule type" value="Genomic_DNA"/>
</dbReference>